<accession>A0AAF0UQ93</accession>
<sequence length="141" mass="16457">MASRVRDFMRMNPPKFNGSKVEENPQEFIDKLYKILDIMGVTLVEKAELTAYQLKGAAQIWFNYWKMEYALSFILLSKYGPSIVTDRRDKNSKFVLGVSDMIVKEYRTAILVHEMDISCLMVHTQQIKEEKLKEDLGRQKG</sequence>
<evidence type="ECO:0000313" key="1">
    <source>
        <dbReference type="EMBL" id="WMV50725.1"/>
    </source>
</evidence>
<keyword evidence="2" id="KW-1185">Reference proteome</keyword>
<dbReference type="EMBL" id="CP133621">
    <property type="protein sequence ID" value="WMV50725.1"/>
    <property type="molecule type" value="Genomic_DNA"/>
</dbReference>
<proteinExistence type="predicted"/>
<protein>
    <recommendedName>
        <fullName evidence="3">Gag-pol polyprotein</fullName>
    </recommendedName>
</protein>
<organism evidence="1 2">
    <name type="scientific">Solanum verrucosum</name>
    <dbReference type="NCBI Taxonomy" id="315347"/>
    <lineage>
        <taxon>Eukaryota</taxon>
        <taxon>Viridiplantae</taxon>
        <taxon>Streptophyta</taxon>
        <taxon>Embryophyta</taxon>
        <taxon>Tracheophyta</taxon>
        <taxon>Spermatophyta</taxon>
        <taxon>Magnoliopsida</taxon>
        <taxon>eudicotyledons</taxon>
        <taxon>Gunneridae</taxon>
        <taxon>Pentapetalae</taxon>
        <taxon>asterids</taxon>
        <taxon>lamiids</taxon>
        <taxon>Solanales</taxon>
        <taxon>Solanaceae</taxon>
        <taxon>Solanoideae</taxon>
        <taxon>Solaneae</taxon>
        <taxon>Solanum</taxon>
    </lineage>
</organism>
<reference evidence="1" key="1">
    <citation type="submission" date="2023-08" db="EMBL/GenBank/DDBJ databases">
        <title>A de novo genome assembly of Solanum verrucosum Schlechtendal, a Mexican diploid species geographically isolated from the other diploid A-genome species in potato relatives.</title>
        <authorList>
            <person name="Hosaka K."/>
        </authorList>
    </citation>
    <scope>NUCLEOTIDE SEQUENCE</scope>
    <source>
        <tissue evidence="1">Young leaves</tissue>
    </source>
</reference>
<dbReference type="AlphaFoldDB" id="A0AAF0UQ93"/>
<gene>
    <name evidence="1" type="ORF">MTR67_044110</name>
</gene>
<evidence type="ECO:0000313" key="2">
    <source>
        <dbReference type="Proteomes" id="UP001234989"/>
    </source>
</evidence>
<name>A0AAF0UQ93_SOLVR</name>
<evidence type="ECO:0008006" key="3">
    <source>
        <dbReference type="Google" id="ProtNLM"/>
    </source>
</evidence>
<dbReference type="Proteomes" id="UP001234989">
    <property type="component" value="Chromosome 10"/>
</dbReference>